<dbReference type="InterPro" id="IPR029058">
    <property type="entry name" value="AB_hydrolase_fold"/>
</dbReference>
<feature type="region of interest" description="Disordered" evidence="1">
    <location>
        <begin position="1"/>
        <end position="21"/>
    </location>
</feature>
<protein>
    <submittedName>
        <fullName evidence="3">2-hydroxy-6-oxonona-2,4-dienedioate hydrolase</fullName>
        <ecNumber evidence="3">3.7.1.14</ecNumber>
    </submittedName>
</protein>
<dbReference type="PANTHER" id="PTHR43798:SF33">
    <property type="entry name" value="HYDROLASE, PUTATIVE (AFU_ORTHOLOGUE AFUA_2G14860)-RELATED"/>
    <property type="match status" value="1"/>
</dbReference>
<feature type="compositionally biased region" description="Low complexity" evidence="1">
    <location>
        <begin position="1"/>
        <end position="20"/>
    </location>
</feature>
<dbReference type="RefSeq" id="WP_237345649.1">
    <property type="nucleotide sequence ID" value="NZ_JABWGX010000011.1"/>
</dbReference>
<dbReference type="Proteomes" id="UP001241747">
    <property type="component" value="Unassembled WGS sequence"/>
</dbReference>
<dbReference type="PRINTS" id="PR00412">
    <property type="entry name" value="EPOXHYDRLASE"/>
</dbReference>
<accession>A0ABU0LDD1</accession>
<evidence type="ECO:0000313" key="4">
    <source>
        <dbReference type="Proteomes" id="UP001241747"/>
    </source>
</evidence>
<keyword evidence="4" id="KW-1185">Reference proteome</keyword>
<dbReference type="EC" id="3.7.1.14" evidence="3"/>
<keyword evidence="3" id="KW-0378">Hydrolase</keyword>
<evidence type="ECO:0000256" key="1">
    <source>
        <dbReference type="SAM" id="MobiDB-lite"/>
    </source>
</evidence>
<dbReference type="Pfam" id="PF00561">
    <property type="entry name" value="Abhydrolase_1"/>
    <property type="match status" value="1"/>
</dbReference>
<organism evidence="3 4">
    <name type="scientific">Xanthobacter agilis</name>
    <dbReference type="NCBI Taxonomy" id="47492"/>
    <lineage>
        <taxon>Bacteria</taxon>
        <taxon>Pseudomonadati</taxon>
        <taxon>Pseudomonadota</taxon>
        <taxon>Alphaproteobacteria</taxon>
        <taxon>Hyphomicrobiales</taxon>
        <taxon>Xanthobacteraceae</taxon>
        <taxon>Xanthobacter</taxon>
    </lineage>
</organism>
<dbReference type="InterPro" id="IPR000073">
    <property type="entry name" value="AB_hydrolase_1"/>
</dbReference>
<dbReference type="SUPFAM" id="SSF53474">
    <property type="entry name" value="alpha/beta-Hydrolases"/>
    <property type="match status" value="1"/>
</dbReference>
<dbReference type="InterPro" id="IPR000639">
    <property type="entry name" value="Epox_hydrolase-like"/>
</dbReference>
<reference evidence="3 4" key="1">
    <citation type="submission" date="2023-07" db="EMBL/GenBank/DDBJ databases">
        <title>Genomic Encyclopedia of Type Strains, Phase IV (KMG-IV): sequencing the most valuable type-strain genomes for metagenomic binning, comparative biology and taxonomic classification.</title>
        <authorList>
            <person name="Goeker M."/>
        </authorList>
    </citation>
    <scope>NUCLEOTIDE SEQUENCE [LARGE SCALE GENOMIC DNA]</scope>
    <source>
        <strain evidence="3 4">DSM 3770</strain>
    </source>
</reference>
<dbReference type="GO" id="GO:0016787">
    <property type="term" value="F:hydrolase activity"/>
    <property type="evidence" value="ECO:0007669"/>
    <property type="project" value="UniProtKB-KW"/>
</dbReference>
<dbReference type="PANTHER" id="PTHR43798">
    <property type="entry name" value="MONOACYLGLYCEROL LIPASE"/>
    <property type="match status" value="1"/>
</dbReference>
<sequence length="306" mass="34290">MSEAAQAIAPSSPPAHSGASTQPELRSLWSAIAGGDVHLHYIDAKGVRTRVLEAGEGPVLILLHGVSGHLEAYHRNILPHAEHFRVLAVDMLGHGFTDKPDRNYEISDYVEHLRDLIDALGVEKVHLSGESLGGWVAARFAATYPERVDRLVLNTAGGMIADPKVMERLKTLSLAAVRSPDREATRRRLEFLMLDPSIVTEDLVEARFACFRRPGMVEAMERIMCLQDMDVRQRNMLTEEELGRITAETLVLWTTHDPTASVEVGRRMANLVKGSRFVVMENCGHWPQYEDPDTFNRIHIDFLLNR</sequence>
<feature type="domain" description="AB hydrolase-1" evidence="2">
    <location>
        <begin position="58"/>
        <end position="292"/>
    </location>
</feature>
<gene>
    <name evidence="3" type="ORF">QOZ94_001932</name>
</gene>
<evidence type="ECO:0000313" key="3">
    <source>
        <dbReference type="EMBL" id="MDQ0505150.1"/>
    </source>
</evidence>
<dbReference type="Gene3D" id="3.40.50.1820">
    <property type="entry name" value="alpha/beta hydrolase"/>
    <property type="match status" value="1"/>
</dbReference>
<comment type="caution">
    <text evidence="3">The sequence shown here is derived from an EMBL/GenBank/DDBJ whole genome shotgun (WGS) entry which is preliminary data.</text>
</comment>
<evidence type="ECO:0000259" key="2">
    <source>
        <dbReference type="Pfam" id="PF00561"/>
    </source>
</evidence>
<dbReference type="EMBL" id="JAUSVY010000003">
    <property type="protein sequence ID" value="MDQ0505150.1"/>
    <property type="molecule type" value="Genomic_DNA"/>
</dbReference>
<dbReference type="InterPro" id="IPR050266">
    <property type="entry name" value="AB_hydrolase_sf"/>
</dbReference>
<proteinExistence type="predicted"/>
<name>A0ABU0LDD1_XANAG</name>
<dbReference type="PRINTS" id="PR00111">
    <property type="entry name" value="ABHYDROLASE"/>
</dbReference>